<dbReference type="KEGG" id="lmat:92512702"/>
<name>A0A836FU66_9TRYP</name>
<dbReference type="RefSeq" id="XP_067175565.1">
    <property type="nucleotide sequence ID" value="XM_067320190.1"/>
</dbReference>
<comment type="caution">
    <text evidence="2">The sequence shown here is derived from an EMBL/GenBank/DDBJ whole genome shotgun (WGS) entry which is preliminary data.</text>
</comment>
<reference evidence="3" key="2">
    <citation type="journal article" date="2021" name="Sci. Data">
        <title>Chromosome-scale genome sequencing, assembly and annotation of six genomes from subfamily Leishmaniinae.</title>
        <authorList>
            <person name="Almutairi H."/>
            <person name="Urbaniak M.D."/>
            <person name="Bates M.D."/>
            <person name="Jariyapan N."/>
            <person name="Kwakye-Nuako G."/>
            <person name="Thomaz Soccol V."/>
            <person name="Al-Salem W.S."/>
            <person name="Dillon R.J."/>
            <person name="Bates P.A."/>
            <person name="Gatherer D."/>
        </authorList>
    </citation>
    <scope>NUCLEOTIDE SEQUENCE [LARGE SCALE GENOMIC DNA]</scope>
</reference>
<proteinExistence type="predicted"/>
<reference evidence="3" key="1">
    <citation type="journal article" date="2021" name="Microbiol. Resour. Announc.">
        <title>LGAAP: Leishmaniinae Genome Assembly and Annotation Pipeline.</title>
        <authorList>
            <person name="Almutairi H."/>
            <person name="Urbaniak M.D."/>
            <person name="Bates M.D."/>
            <person name="Jariyapan N."/>
            <person name="Kwakye-Nuako G."/>
            <person name="Thomaz-Soccol V."/>
            <person name="Al-Salem W.S."/>
            <person name="Dillon R.J."/>
            <person name="Bates P.A."/>
            <person name="Gatherer D."/>
        </authorList>
    </citation>
    <scope>NUCLEOTIDE SEQUENCE [LARGE SCALE GENOMIC DNA]</scope>
</reference>
<feature type="region of interest" description="Disordered" evidence="1">
    <location>
        <begin position="808"/>
        <end position="839"/>
    </location>
</feature>
<keyword evidence="3" id="KW-1185">Reference proteome</keyword>
<dbReference type="AlphaFoldDB" id="A0A836FU66"/>
<sequence>MPFSGYVEHYPLVRVRGGAALLLAALEGSLPPAAQAALRRVLCVIALMARAKVQRAAVLMFARRVLFPLLTGSFSTASGLPKAAKLSSSSATLIAELSHAAIVCSLAERLLKVDWRASLRFTEATAARSPSEEESLLRFLGAVVDSGAPSLPSAPLSVPLPYPIAAPPRRCSAFFSTTTPLALKAYLNYLHARPKSSPVAIFVPGLLTAPWTTHLIPIMRDFCRRQGTVVVGYDIRADAAHYDVDLRHMRKLIHQLRRREADSLASGAAPEAGVLVLASIRGRSVRNREKACILAKMHGWQVVELCVPTLPPDAVRGLEPQGRPQWVSARQSQCTMSSVRADLCLTAFDDAGMYGGAVVELCSADSALLMHMKRQCQPERAESRYNDRAWQAKARFSPHPAAPALRRRALLSSALTATLNAVSGTSELIAELWSRWVHRLCTAAWCEANMLRLGSAMLLETSAGLRRFPQQMLLSVPLYAQEQLRRLLAHCTRGVGPAANGSATRVASHSISASTSVEERTTYITAPLAAASLRAAPQSPATSPVDAYTDGGGGGSLTVAGSLSPSRAAAATLTAPEDEPTNSAVEWRIRLRWSWLLMLPIVAVGGAPQAASGAATTAHTSVEYVSLWSFVAQLPPWVVAVSAADDGETALGSRRSSCCVEAFATALLVRLAYPASPRAVAELLRTEARVEAAAVRPRTWDSFAAAPDTVGVEALKFEDAVLFPGCTEAARLGEELLYFPLSSSLPVSVRGAVLRVLWDKVPHAEDVDRASMQLRWLQGSRVASAVSDHVTATLNSIYQRHLASAQQRRDSSALHSGTDGRNTPPSVVAHGHSRAGRVSAQDAERVQRLLFDGASSSSAASSLSVRVALSSLTKNFISAVTSSL</sequence>
<evidence type="ECO:0000313" key="3">
    <source>
        <dbReference type="Proteomes" id="UP000673552"/>
    </source>
</evidence>
<accession>A0A836FU66</accession>
<organism evidence="2 3">
    <name type="scientific">Leishmania martiniquensis</name>
    <dbReference type="NCBI Taxonomy" id="1580590"/>
    <lineage>
        <taxon>Eukaryota</taxon>
        <taxon>Discoba</taxon>
        <taxon>Euglenozoa</taxon>
        <taxon>Kinetoplastea</taxon>
        <taxon>Metakinetoplastina</taxon>
        <taxon>Trypanosomatida</taxon>
        <taxon>Trypanosomatidae</taxon>
        <taxon>Leishmaniinae</taxon>
        <taxon>Leishmania</taxon>
    </lineage>
</organism>
<protein>
    <submittedName>
        <fullName evidence="2">Uncharacterized protein</fullName>
    </submittedName>
</protein>
<dbReference type="GeneID" id="92512702"/>
<evidence type="ECO:0000256" key="1">
    <source>
        <dbReference type="SAM" id="MobiDB-lite"/>
    </source>
</evidence>
<dbReference type="Proteomes" id="UP000673552">
    <property type="component" value="Unassembled WGS sequence"/>
</dbReference>
<dbReference type="EMBL" id="JAFEUZ010000033">
    <property type="protein sequence ID" value="KAG5469392.1"/>
    <property type="molecule type" value="Genomic_DNA"/>
</dbReference>
<gene>
    <name evidence="2" type="ORF">LSCM1_02609</name>
</gene>
<evidence type="ECO:0000313" key="2">
    <source>
        <dbReference type="EMBL" id="KAG5469392.1"/>
    </source>
</evidence>
<dbReference type="OrthoDB" id="265506at2759"/>
<feature type="compositionally biased region" description="Polar residues" evidence="1">
    <location>
        <begin position="813"/>
        <end position="825"/>
    </location>
</feature>